<dbReference type="EMBL" id="OV170230">
    <property type="protein sequence ID" value="CAH0715205.1"/>
    <property type="molecule type" value="Genomic_DNA"/>
</dbReference>
<dbReference type="GO" id="GO:0003676">
    <property type="term" value="F:nucleic acid binding"/>
    <property type="evidence" value="ECO:0007669"/>
    <property type="project" value="InterPro"/>
</dbReference>
<dbReference type="GO" id="GO:0015074">
    <property type="term" value="P:DNA integration"/>
    <property type="evidence" value="ECO:0007669"/>
    <property type="project" value="InterPro"/>
</dbReference>
<dbReference type="Proteomes" id="UP000838878">
    <property type="component" value="Chromosome 10"/>
</dbReference>
<proteinExistence type="predicted"/>
<evidence type="ECO:0000256" key="1">
    <source>
        <dbReference type="SAM" id="MobiDB-lite"/>
    </source>
</evidence>
<feature type="compositionally biased region" description="Acidic residues" evidence="1">
    <location>
        <begin position="325"/>
        <end position="342"/>
    </location>
</feature>
<keyword evidence="4" id="KW-1185">Reference proteome</keyword>
<dbReference type="InterPro" id="IPR057670">
    <property type="entry name" value="SH3_retrovirus"/>
</dbReference>
<evidence type="ECO:0000259" key="2">
    <source>
        <dbReference type="PROSITE" id="PS50994"/>
    </source>
</evidence>
<feature type="compositionally biased region" description="Basic and acidic residues" evidence="1">
    <location>
        <begin position="343"/>
        <end position="357"/>
    </location>
</feature>
<evidence type="ECO:0000313" key="3">
    <source>
        <dbReference type="EMBL" id="CAH0715205.1"/>
    </source>
</evidence>
<feature type="non-terminal residue" evidence="3">
    <location>
        <position position="422"/>
    </location>
</feature>
<dbReference type="SUPFAM" id="SSF53098">
    <property type="entry name" value="Ribonuclease H-like"/>
    <property type="match status" value="1"/>
</dbReference>
<dbReference type="InterPro" id="IPR001584">
    <property type="entry name" value="Integrase_cat-core"/>
</dbReference>
<dbReference type="PROSITE" id="PS50994">
    <property type="entry name" value="INTEGRASE"/>
    <property type="match status" value="1"/>
</dbReference>
<dbReference type="Gene3D" id="3.30.420.10">
    <property type="entry name" value="Ribonuclease H-like superfamily/Ribonuclease H"/>
    <property type="match status" value="1"/>
</dbReference>
<dbReference type="InterPro" id="IPR036397">
    <property type="entry name" value="RNaseH_sf"/>
</dbReference>
<reference evidence="3" key="1">
    <citation type="submission" date="2021-12" db="EMBL/GenBank/DDBJ databases">
        <authorList>
            <person name="Martin H S."/>
        </authorList>
    </citation>
    <scope>NUCLEOTIDE SEQUENCE</scope>
</reference>
<accession>A0A8J9UV33</accession>
<organism evidence="3 4">
    <name type="scientific">Brenthis ino</name>
    <name type="common">lesser marbled fritillary</name>
    <dbReference type="NCBI Taxonomy" id="405034"/>
    <lineage>
        <taxon>Eukaryota</taxon>
        <taxon>Metazoa</taxon>
        <taxon>Ecdysozoa</taxon>
        <taxon>Arthropoda</taxon>
        <taxon>Hexapoda</taxon>
        <taxon>Insecta</taxon>
        <taxon>Pterygota</taxon>
        <taxon>Neoptera</taxon>
        <taxon>Endopterygota</taxon>
        <taxon>Lepidoptera</taxon>
        <taxon>Glossata</taxon>
        <taxon>Ditrysia</taxon>
        <taxon>Papilionoidea</taxon>
        <taxon>Nymphalidae</taxon>
        <taxon>Heliconiinae</taxon>
        <taxon>Argynnini</taxon>
        <taxon>Brenthis</taxon>
    </lineage>
</organism>
<sequence>MDINFKNKSLQCTTDGISENLWHRRLGHVNRHSLNILKLPVSKKVCELCMSGKATRLQFKSVQHPRSHYIGELLHTDISGPTRVEGINGELYYQVIIDDYSHFLVVNLLRCKSEATEKFVNYIKRLENEKEVKVKRIRCDNGCELKNKKFEAFCNDKGIQIEYTAPYSPQSNGVAERMNRTLYNNARTQLIETQLPKHLWTEAILCSAYQLNRCPSSSINFKTPEEIFRGTTDLSKLKCFGSKCWAVILPRQGKFDERSRETRMVGYGQNGYRLWDSKTNEIIVSRDVKFNEMDIVYKPSQKEKEENNYLYLHNENGINENNRQEEEEEKEKEEEEKEEEKENTDGIDHTVTRDTNTRPKRNIKRPAYFKDYVEHFENMEKSVKNYNIDINYIPTDRNISDVLTKPLCKLKHAYFCKNLNVM</sequence>
<evidence type="ECO:0000313" key="4">
    <source>
        <dbReference type="Proteomes" id="UP000838878"/>
    </source>
</evidence>
<dbReference type="PANTHER" id="PTHR42648:SF28">
    <property type="entry name" value="TRANSPOSON-ENCODED PROTEIN WITH RIBONUCLEASE H-LIKE AND RETROVIRUS ZINC FINGER-LIKE DOMAINS"/>
    <property type="match status" value="1"/>
</dbReference>
<feature type="region of interest" description="Disordered" evidence="1">
    <location>
        <begin position="313"/>
        <end position="359"/>
    </location>
</feature>
<dbReference type="InterPro" id="IPR039537">
    <property type="entry name" value="Retrotran_Ty1/copia-like"/>
</dbReference>
<dbReference type="InterPro" id="IPR012337">
    <property type="entry name" value="RNaseH-like_sf"/>
</dbReference>
<feature type="domain" description="Integrase catalytic" evidence="2">
    <location>
        <begin position="61"/>
        <end position="232"/>
    </location>
</feature>
<protein>
    <recommendedName>
        <fullName evidence="2">Integrase catalytic domain-containing protein</fullName>
    </recommendedName>
</protein>
<dbReference type="OrthoDB" id="422839at2759"/>
<dbReference type="Pfam" id="PF00665">
    <property type="entry name" value="rve"/>
    <property type="match status" value="1"/>
</dbReference>
<dbReference type="AlphaFoldDB" id="A0A8J9UV33"/>
<gene>
    <name evidence="3" type="ORF">BINO364_LOCUS2173</name>
</gene>
<dbReference type="Pfam" id="PF25597">
    <property type="entry name" value="SH3_retrovirus"/>
    <property type="match status" value="1"/>
</dbReference>
<name>A0A8J9UV33_9NEOP</name>
<dbReference type="PANTHER" id="PTHR42648">
    <property type="entry name" value="TRANSPOSASE, PUTATIVE-RELATED"/>
    <property type="match status" value="1"/>
</dbReference>